<evidence type="ECO:0000313" key="8">
    <source>
        <dbReference type="EnsemblMetazoa" id="AMEC019936-PA"/>
    </source>
</evidence>
<dbReference type="AlphaFoldDB" id="A0A182UGE3"/>
<dbReference type="Proteomes" id="UP000075902">
    <property type="component" value="Unassembled WGS sequence"/>
</dbReference>
<feature type="domain" description="Chitin-binding type-2" evidence="7">
    <location>
        <begin position="102"/>
        <end position="160"/>
    </location>
</feature>
<dbReference type="SMART" id="SM00494">
    <property type="entry name" value="ChtBD2"/>
    <property type="match status" value="2"/>
</dbReference>
<proteinExistence type="predicted"/>
<feature type="region of interest" description="Disordered" evidence="6">
    <location>
        <begin position="58"/>
        <end position="84"/>
    </location>
</feature>
<evidence type="ECO:0000256" key="5">
    <source>
        <dbReference type="ARBA" id="ARBA00023180"/>
    </source>
</evidence>
<evidence type="ECO:0000256" key="1">
    <source>
        <dbReference type="ARBA" id="ARBA00022669"/>
    </source>
</evidence>
<dbReference type="STRING" id="34690.A0A182UGE3"/>
<evidence type="ECO:0000256" key="6">
    <source>
        <dbReference type="SAM" id="MobiDB-lite"/>
    </source>
</evidence>
<feature type="compositionally biased region" description="Pro residues" evidence="6">
    <location>
        <begin position="68"/>
        <end position="84"/>
    </location>
</feature>
<protein>
    <recommendedName>
        <fullName evidence="7">Chitin-binding type-2 domain-containing protein</fullName>
    </recommendedName>
</protein>
<reference evidence="8" key="2">
    <citation type="submission" date="2020-05" db="UniProtKB">
        <authorList>
            <consortium name="EnsemblMetazoa"/>
        </authorList>
    </citation>
    <scope>IDENTIFICATION</scope>
    <source>
        <strain evidence="8">CM1001059</strain>
    </source>
</reference>
<keyword evidence="9" id="KW-1185">Reference proteome</keyword>
<keyword evidence="4" id="KW-1015">Disulfide bond</keyword>
<keyword evidence="3" id="KW-0677">Repeat</keyword>
<name>A0A182UGE3_9DIPT</name>
<keyword evidence="5" id="KW-0325">Glycoprotein</keyword>
<dbReference type="Pfam" id="PF01607">
    <property type="entry name" value="CBM_14"/>
    <property type="match status" value="2"/>
</dbReference>
<keyword evidence="1" id="KW-0147">Chitin-binding</keyword>
<dbReference type="GO" id="GO:0005576">
    <property type="term" value="C:extracellular region"/>
    <property type="evidence" value="ECO:0007669"/>
    <property type="project" value="InterPro"/>
</dbReference>
<dbReference type="GO" id="GO:0008061">
    <property type="term" value="F:chitin binding"/>
    <property type="evidence" value="ECO:0007669"/>
    <property type="project" value="UniProtKB-KW"/>
</dbReference>
<dbReference type="SUPFAM" id="SSF57625">
    <property type="entry name" value="Invertebrate chitin-binding proteins"/>
    <property type="match status" value="2"/>
</dbReference>
<evidence type="ECO:0000256" key="3">
    <source>
        <dbReference type="ARBA" id="ARBA00022737"/>
    </source>
</evidence>
<evidence type="ECO:0000313" key="9">
    <source>
        <dbReference type="Proteomes" id="UP000075902"/>
    </source>
</evidence>
<dbReference type="InterPro" id="IPR002557">
    <property type="entry name" value="Chitin-bd_dom"/>
</dbReference>
<dbReference type="Gene3D" id="2.170.140.10">
    <property type="entry name" value="Chitin binding domain"/>
    <property type="match status" value="2"/>
</dbReference>
<evidence type="ECO:0000256" key="4">
    <source>
        <dbReference type="ARBA" id="ARBA00023157"/>
    </source>
</evidence>
<evidence type="ECO:0000259" key="7">
    <source>
        <dbReference type="PROSITE" id="PS50940"/>
    </source>
</evidence>
<dbReference type="VEuPathDB" id="VectorBase:AMEC019936"/>
<keyword evidence="2" id="KW-0732">Signal</keyword>
<reference evidence="9" key="1">
    <citation type="submission" date="2014-01" db="EMBL/GenBank/DDBJ databases">
        <title>The Genome Sequence of Anopheles melas CM1001059_A (V2).</title>
        <authorList>
            <consortium name="The Broad Institute Genomics Platform"/>
            <person name="Neafsey D.E."/>
            <person name="Besansky N."/>
            <person name="Howell P."/>
            <person name="Walton C."/>
            <person name="Young S.K."/>
            <person name="Zeng Q."/>
            <person name="Gargeya S."/>
            <person name="Fitzgerald M."/>
            <person name="Haas B."/>
            <person name="Abouelleil A."/>
            <person name="Allen A.W."/>
            <person name="Alvarado L."/>
            <person name="Arachchi H.M."/>
            <person name="Berlin A.M."/>
            <person name="Chapman S.B."/>
            <person name="Gainer-Dewar J."/>
            <person name="Goldberg J."/>
            <person name="Griggs A."/>
            <person name="Gujja S."/>
            <person name="Hansen M."/>
            <person name="Howarth C."/>
            <person name="Imamovic A."/>
            <person name="Ireland A."/>
            <person name="Larimer J."/>
            <person name="McCowan C."/>
            <person name="Murphy C."/>
            <person name="Pearson M."/>
            <person name="Poon T.W."/>
            <person name="Priest M."/>
            <person name="Roberts A."/>
            <person name="Saif S."/>
            <person name="Shea T."/>
            <person name="Sisk P."/>
            <person name="Sykes S."/>
            <person name="Wortman J."/>
            <person name="Nusbaum C."/>
            <person name="Birren B."/>
        </authorList>
    </citation>
    <scope>NUCLEOTIDE SEQUENCE [LARGE SCALE GENOMIC DNA]</scope>
    <source>
        <strain evidence="9">CM1001059</strain>
    </source>
</reference>
<evidence type="ECO:0000256" key="2">
    <source>
        <dbReference type="ARBA" id="ARBA00022729"/>
    </source>
</evidence>
<organism evidence="8 9">
    <name type="scientific">Anopheles melas</name>
    <dbReference type="NCBI Taxonomy" id="34690"/>
    <lineage>
        <taxon>Eukaryota</taxon>
        <taxon>Metazoa</taxon>
        <taxon>Ecdysozoa</taxon>
        <taxon>Arthropoda</taxon>
        <taxon>Hexapoda</taxon>
        <taxon>Insecta</taxon>
        <taxon>Pterygota</taxon>
        <taxon>Neoptera</taxon>
        <taxon>Endopterygota</taxon>
        <taxon>Diptera</taxon>
        <taxon>Nematocera</taxon>
        <taxon>Culicoidea</taxon>
        <taxon>Culicidae</taxon>
        <taxon>Anophelinae</taxon>
        <taxon>Anopheles</taxon>
    </lineage>
</organism>
<accession>A0A182UGE3</accession>
<dbReference type="PROSITE" id="PS50940">
    <property type="entry name" value="CHIT_BIND_II"/>
    <property type="match status" value="2"/>
</dbReference>
<sequence>MFYKCNNGFACEQSCPPGLHFNADLSVCDWPSSACCDPTIPCDPPCIPGLTCPPTGPTPAPTTAQPPITLPPPTLPPPTVGPTPSEPCVPGVTCEPSNCHNDMRCPAQDGLTPTLFAHSDCHKFYKCSNRKACEHSCPPGLHFNAREFVCDWPESACCDPTIPCNPPCIPGVTCPRSVRL</sequence>
<dbReference type="EnsemblMetazoa" id="AMEC019936-RA">
    <property type="protein sequence ID" value="AMEC019936-PA"/>
    <property type="gene ID" value="AMEC019936"/>
</dbReference>
<dbReference type="InterPro" id="IPR036508">
    <property type="entry name" value="Chitin-bd_dom_sf"/>
</dbReference>
<dbReference type="PANTHER" id="PTHR23301">
    <property type="entry name" value="CHITIN BINDING PERITROPHIN-A"/>
    <property type="match status" value="1"/>
</dbReference>
<feature type="domain" description="Chitin-binding type-2" evidence="7">
    <location>
        <begin position="1"/>
        <end position="38"/>
    </location>
</feature>
<dbReference type="InterPro" id="IPR051940">
    <property type="entry name" value="Chitin_bind-dev_reg"/>
</dbReference>
<dbReference type="PANTHER" id="PTHR23301:SF0">
    <property type="entry name" value="CHITIN-BINDING TYPE-2 DOMAIN-CONTAINING PROTEIN-RELATED"/>
    <property type="match status" value="1"/>
</dbReference>